<keyword evidence="10 12" id="KW-0472">Membrane</keyword>
<keyword evidence="9 12" id="KW-0333">Golgi apparatus</keyword>
<dbReference type="EMBL" id="CAKKLH010000112">
    <property type="protein sequence ID" value="CAH0103410.1"/>
    <property type="molecule type" value="Genomic_DNA"/>
</dbReference>
<evidence type="ECO:0000313" key="16">
    <source>
        <dbReference type="EMBL" id="CAH0103410.1"/>
    </source>
</evidence>
<name>A0A8J2WLF6_9CRUS</name>
<keyword evidence="5 12" id="KW-0808">Transferase</keyword>
<dbReference type="UniPathway" id="UPA00378"/>
<dbReference type="Gene3D" id="3.40.50.11660">
    <property type="entry name" value="Glycosyl transferase family 10, C-terminal domain"/>
    <property type="match status" value="1"/>
</dbReference>
<dbReference type="EC" id="2.4.1.-" evidence="12"/>
<feature type="region of interest" description="Disordered" evidence="13">
    <location>
        <begin position="178"/>
        <end position="202"/>
    </location>
</feature>
<comment type="pathway">
    <text evidence="2">Protein modification; protein glycosylation.</text>
</comment>
<dbReference type="Proteomes" id="UP000789390">
    <property type="component" value="Unassembled WGS sequence"/>
</dbReference>
<comment type="caution">
    <text evidence="16">The sequence shown here is derived from an EMBL/GenBank/DDBJ whole genome shotgun (WGS) entry which is preliminary data.</text>
</comment>
<keyword evidence="17" id="KW-1185">Reference proteome</keyword>
<proteinExistence type="inferred from homology"/>
<dbReference type="Pfam" id="PF00852">
    <property type="entry name" value="Glyco_transf_10"/>
    <property type="match status" value="1"/>
</dbReference>
<feature type="compositionally biased region" description="Polar residues" evidence="13">
    <location>
        <begin position="189"/>
        <end position="202"/>
    </location>
</feature>
<dbReference type="Pfam" id="PF17039">
    <property type="entry name" value="Glyco_tran_10_N"/>
    <property type="match status" value="1"/>
</dbReference>
<dbReference type="GO" id="GO:0032580">
    <property type="term" value="C:Golgi cisterna membrane"/>
    <property type="evidence" value="ECO:0007669"/>
    <property type="project" value="UniProtKB-SubCell"/>
</dbReference>
<dbReference type="PANTHER" id="PTHR48438:SF1">
    <property type="entry name" value="ALPHA-(1,3)-FUCOSYLTRANSFERASE C-RELATED"/>
    <property type="match status" value="1"/>
</dbReference>
<evidence type="ECO:0000256" key="3">
    <source>
        <dbReference type="ARBA" id="ARBA00008919"/>
    </source>
</evidence>
<gene>
    <name evidence="16" type="ORF">DGAL_LOCUS5984</name>
</gene>
<keyword evidence="6 12" id="KW-0812">Transmembrane</keyword>
<evidence type="ECO:0000256" key="8">
    <source>
        <dbReference type="ARBA" id="ARBA00022989"/>
    </source>
</evidence>
<dbReference type="InterPro" id="IPR001503">
    <property type="entry name" value="Glyco_trans_10"/>
</dbReference>
<evidence type="ECO:0000256" key="9">
    <source>
        <dbReference type="ARBA" id="ARBA00023034"/>
    </source>
</evidence>
<protein>
    <recommendedName>
        <fullName evidence="12">Fucosyltransferase</fullName>
        <ecNumber evidence="12">2.4.1.-</ecNumber>
    </recommendedName>
</protein>
<feature type="transmembrane region" description="Helical" evidence="12">
    <location>
        <begin position="12"/>
        <end position="36"/>
    </location>
</feature>
<reference evidence="16" key="1">
    <citation type="submission" date="2021-11" db="EMBL/GenBank/DDBJ databases">
        <authorList>
            <person name="Schell T."/>
        </authorList>
    </citation>
    <scope>NUCLEOTIDE SEQUENCE</scope>
    <source>
        <strain evidence="16">M5</strain>
    </source>
</reference>
<evidence type="ECO:0000313" key="17">
    <source>
        <dbReference type="Proteomes" id="UP000789390"/>
    </source>
</evidence>
<evidence type="ECO:0000256" key="4">
    <source>
        <dbReference type="ARBA" id="ARBA00022676"/>
    </source>
</evidence>
<comment type="subcellular location">
    <subcellularLocation>
        <location evidence="1 12">Golgi apparatus</location>
        <location evidence="1 12">Golgi stack membrane</location>
        <topology evidence="1 12">Single-pass type II membrane protein</topology>
    </subcellularLocation>
</comment>
<dbReference type="InterPro" id="IPR031481">
    <property type="entry name" value="Glyco_tran_10_N"/>
</dbReference>
<evidence type="ECO:0000256" key="1">
    <source>
        <dbReference type="ARBA" id="ARBA00004447"/>
    </source>
</evidence>
<dbReference type="GO" id="GO:0008417">
    <property type="term" value="F:fucosyltransferase activity"/>
    <property type="evidence" value="ECO:0007669"/>
    <property type="project" value="InterPro"/>
</dbReference>
<dbReference type="SUPFAM" id="SSF53756">
    <property type="entry name" value="UDP-Glycosyltransferase/glycogen phosphorylase"/>
    <property type="match status" value="1"/>
</dbReference>
<dbReference type="InterPro" id="IPR055270">
    <property type="entry name" value="Glyco_tran_10_C"/>
</dbReference>
<evidence type="ECO:0000256" key="13">
    <source>
        <dbReference type="SAM" id="MobiDB-lite"/>
    </source>
</evidence>
<evidence type="ECO:0000259" key="15">
    <source>
        <dbReference type="Pfam" id="PF17039"/>
    </source>
</evidence>
<evidence type="ECO:0000256" key="10">
    <source>
        <dbReference type="ARBA" id="ARBA00023136"/>
    </source>
</evidence>
<dbReference type="InterPro" id="IPR038577">
    <property type="entry name" value="GT10-like_C_sf"/>
</dbReference>
<dbReference type="AlphaFoldDB" id="A0A8J2WLF6"/>
<keyword evidence="11" id="KW-0325">Glycoprotein</keyword>
<evidence type="ECO:0000256" key="5">
    <source>
        <dbReference type="ARBA" id="ARBA00022679"/>
    </source>
</evidence>
<organism evidence="16 17">
    <name type="scientific">Daphnia galeata</name>
    <dbReference type="NCBI Taxonomy" id="27404"/>
    <lineage>
        <taxon>Eukaryota</taxon>
        <taxon>Metazoa</taxon>
        <taxon>Ecdysozoa</taxon>
        <taxon>Arthropoda</taxon>
        <taxon>Crustacea</taxon>
        <taxon>Branchiopoda</taxon>
        <taxon>Diplostraca</taxon>
        <taxon>Cladocera</taxon>
        <taxon>Anomopoda</taxon>
        <taxon>Daphniidae</taxon>
        <taxon>Daphnia</taxon>
    </lineage>
</organism>
<keyword evidence="7" id="KW-0735">Signal-anchor</keyword>
<feature type="domain" description="Fucosyltransferase N-terminal" evidence="15">
    <location>
        <begin position="62"/>
        <end position="167"/>
    </location>
</feature>
<feature type="domain" description="Fucosyltransferase C-terminal" evidence="14">
    <location>
        <begin position="234"/>
        <end position="415"/>
    </location>
</feature>
<evidence type="ECO:0000256" key="7">
    <source>
        <dbReference type="ARBA" id="ARBA00022968"/>
    </source>
</evidence>
<evidence type="ECO:0000256" key="2">
    <source>
        <dbReference type="ARBA" id="ARBA00004922"/>
    </source>
</evidence>
<keyword evidence="8 12" id="KW-1133">Transmembrane helix</keyword>
<dbReference type="OrthoDB" id="427096at2759"/>
<sequence length="430" mass="50205">MKRYFRHSRSVCRVIAPLLLAIISVVMAIVTVVQFLNEMSLRYPVSSSSSTLFHFPSSNHSKVKTILYWNSWSWTMGDRPLIKAQCPVTNCLFTPDLTLFNQSDIVLFSVETTPDYLVNRLPHQRFVFFVMESPTNTVDIPMLRNNLTRYNYFNWTMSYRRDSDIVLRDFLGAVVSKTNPNDQYPPRPHQQQPSSNTTRKLSSIDTLKQLVKTRDDRRKADGNPLITLRHPWMRSKTKLVAWFVSHCDTPIQREEYARQLARYIPVDIYGRCGKEQVTSICDSADDPANCEEIRALRDQYKFYLAFENSWCPDYVTEKFYRTLQFDTVPIVLGGADYNRFAPPHSFINALDFSSPKQLAEYLLLLNSSEELYAGYFQWKNHYQISLPAMDGWCDLCQMAHDESLPAKVYPDIKKWWIDDGPCENDRTNYF</sequence>
<comment type="similarity">
    <text evidence="3 12">Belongs to the glycosyltransferase 10 family.</text>
</comment>
<accession>A0A8J2WLF6</accession>
<dbReference type="PANTHER" id="PTHR48438">
    <property type="entry name" value="ALPHA-(1,3)-FUCOSYLTRANSFERASE C-RELATED"/>
    <property type="match status" value="1"/>
</dbReference>
<keyword evidence="4 12" id="KW-0328">Glycosyltransferase</keyword>
<evidence type="ECO:0000256" key="11">
    <source>
        <dbReference type="ARBA" id="ARBA00023180"/>
    </source>
</evidence>
<evidence type="ECO:0000256" key="12">
    <source>
        <dbReference type="RuleBase" id="RU003832"/>
    </source>
</evidence>
<evidence type="ECO:0000256" key="6">
    <source>
        <dbReference type="ARBA" id="ARBA00022692"/>
    </source>
</evidence>
<evidence type="ECO:0000259" key="14">
    <source>
        <dbReference type="Pfam" id="PF00852"/>
    </source>
</evidence>